<dbReference type="SUPFAM" id="SSF46626">
    <property type="entry name" value="Cytochrome c"/>
    <property type="match status" value="1"/>
</dbReference>
<evidence type="ECO:0000256" key="9">
    <source>
        <dbReference type="SAM" id="SignalP"/>
    </source>
</evidence>
<keyword evidence="2" id="KW-0349">Heme</keyword>
<keyword evidence="9" id="KW-0732">Signal</keyword>
<accession>A0ABX7M8V9</accession>
<organism evidence="10 11">
    <name type="scientific">Niveibacterium microcysteis</name>
    <dbReference type="NCBI Taxonomy" id="2811415"/>
    <lineage>
        <taxon>Bacteria</taxon>
        <taxon>Pseudomonadati</taxon>
        <taxon>Pseudomonadota</taxon>
        <taxon>Betaproteobacteria</taxon>
        <taxon>Rhodocyclales</taxon>
        <taxon>Rhodocyclaceae</taxon>
        <taxon>Niveibacterium</taxon>
    </lineage>
</organism>
<keyword evidence="7 8" id="KW-0472">Membrane</keyword>
<evidence type="ECO:0000256" key="1">
    <source>
        <dbReference type="ARBA" id="ARBA00004370"/>
    </source>
</evidence>
<protein>
    <submittedName>
        <fullName evidence="10">Cytochrome c1</fullName>
    </submittedName>
</protein>
<keyword evidence="5 8" id="KW-1133">Transmembrane helix</keyword>
<dbReference type="Pfam" id="PF02167">
    <property type="entry name" value="Cytochrom_C1"/>
    <property type="match status" value="2"/>
</dbReference>
<reference evidence="10 11" key="1">
    <citation type="submission" date="2021-02" db="EMBL/GenBank/DDBJ databases">
        <title>Niveibacterium changnyeongensis HC41.</title>
        <authorList>
            <person name="Kang M."/>
        </authorList>
    </citation>
    <scope>NUCLEOTIDE SEQUENCE [LARGE SCALE GENOMIC DNA]</scope>
    <source>
        <strain evidence="10 11">HC41</strain>
    </source>
</reference>
<dbReference type="PANTHER" id="PTHR10266">
    <property type="entry name" value="CYTOCHROME C1"/>
    <property type="match status" value="1"/>
</dbReference>
<evidence type="ECO:0000256" key="2">
    <source>
        <dbReference type="ARBA" id="ARBA00022617"/>
    </source>
</evidence>
<keyword evidence="4" id="KW-0479">Metal-binding</keyword>
<evidence type="ECO:0000313" key="10">
    <source>
        <dbReference type="EMBL" id="QSI78011.1"/>
    </source>
</evidence>
<dbReference type="Proteomes" id="UP000663570">
    <property type="component" value="Chromosome"/>
</dbReference>
<gene>
    <name evidence="10" type="ORF">JY500_05035</name>
</gene>
<evidence type="ECO:0000313" key="11">
    <source>
        <dbReference type="Proteomes" id="UP000663570"/>
    </source>
</evidence>
<evidence type="ECO:0000256" key="4">
    <source>
        <dbReference type="ARBA" id="ARBA00022723"/>
    </source>
</evidence>
<evidence type="ECO:0000256" key="3">
    <source>
        <dbReference type="ARBA" id="ARBA00022692"/>
    </source>
</evidence>
<feature type="signal peptide" evidence="9">
    <location>
        <begin position="1"/>
        <end position="24"/>
    </location>
</feature>
<dbReference type="PANTHER" id="PTHR10266:SF3">
    <property type="entry name" value="CYTOCHROME C1, HEME PROTEIN, MITOCHONDRIAL"/>
    <property type="match status" value="1"/>
</dbReference>
<keyword evidence="3 8" id="KW-0812">Transmembrane</keyword>
<evidence type="ECO:0000256" key="8">
    <source>
        <dbReference type="SAM" id="Phobius"/>
    </source>
</evidence>
<proteinExistence type="predicted"/>
<evidence type="ECO:0000256" key="7">
    <source>
        <dbReference type="ARBA" id="ARBA00023136"/>
    </source>
</evidence>
<sequence>MSRTMKFLRTLAVAAFAAPLASFASGPELHLDKAPVSFENKSLQNGAKLFVNYCLNCHGASYLRYNRLKDIGLTEDQIRDNLMFTADKVGEQMKVALQRDEAKQWFGVAPPDLTVIARARASEFGSGADWLYTYLRSFYHDEKRPTGWNNVVFENVGMPHVLWELQGEQVAKFAEKDDGHGNKTKHFEGFELVKPGKMDKAQFDQNVADLVSFIVWMGEPAQQTRKQIGFFVIAVLSLLALVSFLLKKAYWKDVH</sequence>
<dbReference type="EMBL" id="CP071060">
    <property type="protein sequence ID" value="QSI78011.1"/>
    <property type="molecule type" value="Genomic_DNA"/>
</dbReference>
<feature type="transmembrane region" description="Helical" evidence="8">
    <location>
        <begin position="228"/>
        <end position="246"/>
    </location>
</feature>
<name>A0ABX7M8V9_9RHOO</name>
<keyword evidence="11" id="KW-1185">Reference proteome</keyword>
<keyword evidence="6" id="KW-0408">Iron</keyword>
<dbReference type="InterPro" id="IPR002326">
    <property type="entry name" value="Cyt_c1"/>
</dbReference>
<comment type="subcellular location">
    <subcellularLocation>
        <location evidence="1">Membrane</location>
    </subcellularLocation>
</comment>
<evidence type="ECO:0000256" key="5">
    <source>
        <dbReference type="ARBA" id="ARBA00022989"/>
    </source>
</evidence>
<feature type="chain" id="PRO_5047545815" evidence="9">
    <location>
        <begin position="25"/>
        <end position="255"/>
    </location>
</feature>
<evidence type="ECO:0000256" key="6">
    <source>
        <dbReference type="ARBA" id="ARBA00023004"/>
    </source>
</evidence>
<dbReference type="Gene3D" id="1.10.760.10">
    <property type="entry name" value="Cytochrome c-like domain"/>
    <property type="match status" value="1"/>
</dbReference>
<dbReference type="InterPro" id="IPR036909">
    <property type="entry name" value="Cyt_c-like_dom_sf"/>
</dbReference>